<gene>
    <name evidence="2" type="ORF">GKZ89_15905</name>
</gene>
<dbReference type="EMBL" id="WMIB01000019">
    <property type="protein sequence ID" value="MTH54887.1"/>
    <property type="molecule type" value="Genomic_DNA"/>
</dbReference>
<feature type="transmembrane region" description="Helical" evidence="1">
    <location>
        <begin position="7"/>
        <end position="25"/>
    </location>
</feature>
<accession>A0A7X2S756</accession>
<keyword evidence="1" id="KW-1133">Transmembrane helix</keyword>
<protein>
    <submittedName>
        <fullName evidence="2">Uncharacterized protein</fullName>
    </submittedName>
</protein>
<name>A0A7X2S756_9BACI</name>
<proteinExistence type="predicted"/>
<dbReference type="AlphaFoldDB" id="A0A7X2S756"/>
<evidence type="ECO:0000256" key="1">
    <source>
        <dbReference type="SAM" id="Phobius"/>
    </source>
</evidence>
<feature type="transmembrane region" description="Helical" evidence="1">
    <location>
        <begin position="31"/>
        <end position="49"/>
    </location>
</feature>
<evidence type="ECO:0000313" key="2">
    <source>
        <dbReference type="EMBL" id="MTH54887.1"/>
    </source>
</evidence>
<organism evidence="2 3">
    <name type="scientific">Metabacillus mangrovi</name>
    <dbReference type="NCBI Taxonomy" id="1491830"/>
    <lineage>
        <taxon>Bacteria</taxon>
        <taxon>Bacillati</taxon>
        <taxon>Bacillota</taxon>
        <taxon>Bacilli</taxon>
        <taxon>Bacillales</taxon>
        <taxon>Bacillaceae</taxon>
        <taxon>Metabacillus</taxon>
    </lineage>
</organism>
<reference evidence="2 3" key="1">
    <citation type="journal article" date="2017" name="Int. J. Syst. Evol. Microbiol.">
        <title>Bacillus mangrovi sp. nov., isolated from a sediment sample from a mangrove forest.</title>
        <authorList>
            <person name="Gupta V."/>
            <person name="Singh P.K."/>
            <person name="Korpole S."/>
            <person name="Tanuku N.R.S."/>
            <person name="Pinnaka A.K."/>
        </authorList>
    </citation>
    <scope>NUCLEOTIDE SEQUENCE [LARGE SCALE GENOMIC DNA]</scope>
    <source>
        <strain evidence="2 3">KCTC 33872</strain>
    </source>
</reference>
<dbReference type="RefSeq" id="WP_155113394.1">
    <property type="nucleotide sequence ID" value="NZ_WMIB01000019.1"/>
</dbReference>
<keyword evidence="1" id="KW-0812">Transmembrane</keyword>
<sequence>MRTSTILFAILFVMHNVTVLNILIFKVDWMLVFYLSNILFLIGAFYYGIEARVYRERKRKGSS</sequence>
<evidence type="ECO:0000313" key="3">
    <source>
        <dbReference type="Proteomes" id="UP000434639"/>
    </source>
</evidence>
<keyword evidence="3" id="KW-1185">Reference proteome</keyword>
<keyword evidence="1" id="KW-0472">Membrane</keyword>
<comment type="caution">
    <text evidence="2">The sequence shown here is derived from an EMBL/GenBank/DDBJ whole genome shotgun (WGS) entry which is preliminary data.</text>
</comment>
<dbReference type="Proteomes" id="UP000434639">
    <property type="component" value="Unassembled WGS sequence"/>
</dbReference>